<evidence type="ECO:0000256" key="13">
    <source>
        <dbReference type="SAM" id="Phobius"/>
    </source>
</evidence>
<evidence type="ECO:0000256" key="6">
    <source>
        <dbReference type="ARBA" id="ARBA00022967"/>
    </source>
</evidence>
<dbReference type="GO" id="GO:0012505">
    <property type="term" value="C:endomembrane system"/>
    <property type="evidence" value="ECO:0007669"/>
    <property type="project" value="UniProtKB-SubCell"/>
</dbReference>
<dbReference type="GO" id="GO:0009678">
    <property type="term" value="F:diphosphate hydrolysis-driven proton transmembrane transporter activity"/>
    <property type="evidence" value="ECO:0007669"/>
    <property type="project" value="UniProtKB-EC"/>
</dbReference>
<keyword evidence="11" id="KW-0804">Transcription</keyword>
<dbReference type="InterPro" id="IPR006447">
    <property type="entry name" value="Myb_dom_plants"/>
</dbReference>
<evidence type="ECO:0000256" key="11">
    <source>
        <dbReference type="ARBA" id="ARBA00023163"/>
    </source>
</evidence>
<keyword evidence="9" id="KW-0406">Ion transport</keyword>
<keyword evidence="15" id="KW-1185">Reference proteome</keyword>
<evidence type="ECO:0000256" key="12">
    <source>
        <dbReference type="ARBA" id="ARBA00023242"/>
    </source>
</evidence>
<dbReference type="Pfam" id="PF03030">
    <property type="entry name" value="H_PPase"/>
    <property type="match status" value="1"/>
</dbReference>
<protein>
    <recommendedName>
        <fullName evidence="2">H(+)-exporting diphosphatase</fullName>
        <ecNumber evidence="2">7.1.3.1</ecNumber>
    </recommendedName>
</protein>
<accession>A0A103Y397</accession>
<dbReference type="Proteomes" id="UP000243975">
    <property type="component" value="Unassembled WGS sequence"/>
</dbReference>
<dbReference type="EMBL" id="LEKV01002699">
    <property type="protein sequence ID" value="KVI01733.1"/>
    <property type="molecule type" value="Genomic_DNA"/>
</dbReference>
<name>A0A103Y397_CYNCS</name>
<keyword evidence="4 13" id="KW-0812">Transmembrane</keyword>
<proteinExistence type="predicted"/>
<keyword evidence="12" id="KW-0539">Nucleus</keyword>
<keyword evidence="10 13" id="KW-0472">Membrane</keyword>
<keyword evidence="14" id="KW-0371">Homeobox</keyword>
<dbReference type="Gramene" id="KVI01733">
    <property type="protein sequence ID" value="KVI01733"/>
    <property type="gene ID" value="Ccrd_019988"/>
</dbReference>
<keyword evidence="7 13" id="KW-1133">Transmembrane helix</keyword>
<evidence type="ECO:0000256" key="4">
    <source>
        <dbReference type="ARBA" id="ARBA00022692"/>
    </source>
</evidence>
<gene>
    <name evidence="14" type="ORF">Ccrd_019988</name>
</gene>
<evidence type="ECO:0000256" key="7">
    <source>
        <dbReference type="ARBA" id="ARBA00022989"/>
    </source>
</evidence>
<evidence type="ECO:0000256" key="3">
    <source>
        <dbReference type="ARBA" id="ARBA00022448"/>
    </source>
</evidence>
<evidence type="ECO:0000313" key="15">
    <source>
        <dbReference type="Proteomes" id="UP000243975"/>
    </source>
</evidence>
<reference evidence="14 15" key="1">
    <citation type="journal article" date="2016" name="Sci. Rep.">
        <title>The genome sequence of the outbreeding globe artichoke constructed de novo incorporating a phase-aware low-pass sequencing strategy of F1 progeny.</title>
        <authorList>
            <person name="Scaglione D."/>
            <person name="Reyes-Chin-Wo S."/>
            <person name="Acquadro A."/>
            <person name="Froenicke L."/>
            <person name="Portis E."/>
            <person name="Beitel C."/>
            <person name="Tirone M."/>
            <person name="Mauro R."/>
            <person name="Lo Monaco A."/>
            <person name="Mauromicale G."/>
            <person name="Faccioli P."/>
            <person name="Cattivelli L."/>
            <person name="Rieseberg L."/>
            <person name="Michelmore R."/>
            <person name="Lanteri S."/>
        </authorList>
    </citation>
    <scope>NUCLEOTIDE SEQUENCE [LARGE SCALE GENOMIC DNA]</scope>
    <source>
        <strain evidence="14">2C</strain>
    </source>
</reference>
<dbReference type="EC" id="7.1.3.1" evidence="2"/>
<evidence type="ECO:0000256" key="8">
    <source>
        <dbReference type="ARBA" id="ARBA00023015"/>
    </source>
</evidence>
<evidence type="ECO:0000256" key="2">
    <source>
        <dbReference type="ARBA" id="ARBA00013242"/>
    </source>
</evidence>
<keyword evidence="8" id="KW-0805">Transcription regulation</keyword>
<sequence>MRRATPKSVLELMDVKDLTLSHVKSHLQGFAIGSAALVSLALFGAFVSRAGIETVDVLTPKVFIGLLIGAMLRY</sequence>
<organism evidence="14 15">
    <name type="scientific">Cynara cardunculus var. scolymus</name>
    <name type="common">Globe artichoke</name>
    <name type="synonym">Cynara scolymus</name>
    <dbReference type="NCBI Taxonomy" id="59895"/>
    <lineage>
        <taxon>Eukaryota</taxon>
        <taxon>Viridiplantae</taxon>
        <taxon>Streptophyta</taxon>
        <taxon>Embryophyta</taxon>
        <taxon>Tracheophyta</taxon>
        <taxon>Spermatophyta</taxon>
        <taxon>Magnoliopsida</taxon>
        <taxon>eudicotyledons</taxon>
        <taxon>Gunneridae</taxon>
        <taxon>Pentapetalae</taxon>
        <taxon>asterids</taxon>
        <taxon>campanulids</taxon>
        <taxon>Asterales</taxon>
        <taxon>Asteraceae</taxon>
        <taxon>Carduoideae</taxon>
        <taxon>Cardueae</taxon>
        <taxon>Carduinae</taxon>
        <taxon>Cynara</taxon>
    </lineage>
</organism>
<keyword evidence="14" id="KW-0238">DNA-binding</keyword>
<dbReference type="NCBIfam" id="TIGR01557">
    <property type="entry name" value="myb_SHAQKYF"/>
    <property type="match status" value="1"/>
</dbReference>
<dbReference type="SUPFAM" id="SSF46689">
    <property type="entry name" value="Homeodomain-like"/>
    <property type="match status" value="1"/>
</dbReference>
<keyword evidence="6" id="KW-1278">Translocase</keyword>
<dbReference type="GO" id="GO:0016020">
    <property type="term" value="C:membrane"/>
    <property type="evidence" value="ECO:0007669"/>
    <property type="project" value="InterPro"/>
</dbReference>
<comment type="subcellular location">
    <subcellularLocation>
        <location evidence="1">Endomembrane system</location>
        <topology evidence="1">Multi-pass membrane protein</topology>
    </subcellularLocation>
</comment>
<dbReference type="InterPro" id="IPR009057">
    <property type="entry name" value="Homeodomain-like_sf"/>
</dbReference>
<comment type="caution">
    <text evidence="14">The sequence shown here is derived from an EMBL/GenBank/DDBJ whole genome shotgun (WGS) entry which is preliminary data.</text>
</comment>
<evidence type="ECO:0000256" key="9">
    <source>
        <dbReference type="ARBA" id="ARBA00023065"/>
    </source>
</evidence>
<dbReference type="InterPro" id="IPR004131">
    <property type="entry name" value="PPase-energised_H-pump"/>
</dbReference>
<evidence type="ECO:0000256" key="10">
    <source>
        <dbReference type="ARBA" id="ARBA00023136"/>
    </source>
</evidence>
<evidence type="ECO:0000256" key="5">
    <source>
        <dbReference type="ARBA" id="ARBA00022842"/>
    </source>
</evidence>
<feature type="transmembrane region" description="Helical" evidence="13">
    <location>
        <begin position="27"/>
        <end position="47"/>
    </location>
</feature>
<dbReference type="AlphaFoldDB" id="A0A103Y397"/>
<dbReference type="GO" id="GO:0003677">
    <property type="term" value="F:DNA binding"/>
    <property type="evidence" value="ECO:0007669"/>
    <property type="project" value="UniProtKB-KW"/>
</dbReference>
<dbReference type="Gene3D" id="1.10.10.60">
    <property type="entry name" value="Homeodomain-like"/>
    <property type="match status" value="1"/>
</dbReference>
<evidence type="ECO:0000313" key="14">
    <source>
        <dbReference type="EMBL" id="KVI01733.1"/>
    </source>
</evidence>
<keyword evidence="3" id="KW-0813">Transport</keyword>
<dbReference type="GO" id="GO:0004427">
    <property type="term" value="F:inorganic diphosphate phosphatase activity"/>
    <property type="evidence" value="ECO:0007669"/>
    <property type="project" value="InterPro"/>
</dbReference>
<keyword evidence="5" id="KW-0460">Magnesium</keyword>
<evidence type="ECO:0000256" key="1">
    <source>
        <dbReference type="ARBA" id="ARBA00004127"/>
    </source>
</evidence>
<dbReference type="PANTHER" id="PTHR31998">
    <property type="entry name" value="K(+)-INSENSITIVE PYROPHOSPHATE-ENERGIZED PROTON PUMP"/>
    <property type="match status" value="1"/>
</dbReference>